<evidence type="ECO:0000256" key="4">
    <source>
        <dbReference type="ARBA" id="ARBA00023136"/>
    </source>
</evidence>
<dbReference type="PANTHER" id="PTHR43336:SF3">
    <property type="entry name" value="GUANYLATE CYCLASE DOMAIN-CONTAINING PROTEIN"/>
    <property type="match status" value="1"/>
</dbReference>
<sequence length="977" mass="109639">MRVQPLNVDDAGLVPTRNLSGSRRISQTETPLGSEGLRSNGVGSIGLASRKASVMSVDVEYPSFSTEMAKVKSVKSERFLTSWSRRVVDNMYFVALTTILTIWALTGDDLRLIFTDKPADIAFNVIVICSMVVFTAEIFLSLKGRADYPGSFFMVLDIVATVSMLLDITWFVEELDTFLGGEDSDDGNANSLRSGRSAKIGAKVARIVRVVRLVRIVKLYKAYHDARLERLRKKERLERERTGTSPGEFDDWDEEDLQDDRVRKDSQESQIGKKLSDLTIRLLIVLILALLLVLPFLAREEVNLLPFSADYGADAVWQAFEAYGQGSREQEDYEESMLKYIYYHNWFAHEEGQDIDQDSAKNSYSQLFWVGVSGKDDAVVTSKAATATIRETMFAGWQTSVRADDRITDSMYSYGTMPQQVHGIITGNWTTRCDKGSFFSLGFSMLAQEVPDVLSHVIGCPDDLRYQEALKYAPQVISISQYDVYHLAFWFDVRPFIRQESVLSLATTLFVLVLLISGSIWFMNGSNKLLVHPLEAMMMRVKEIQENPMNAMKISDEEFKAEQREKVNQHLKRKYVMSSSLERLMSCCCDGPTQDLMETSILEKTIIKLGSLLVLGFGEAGANIISQNLSGGNTVGVDAMIPGELVHAIIGVARIRDFSVATEVLQSKIMTFVNQIAEIVHGVASEFHAAPNRNSGDVFLLIWRDTEEEDCSTTRLAELSLLACAKMLAALHRSPVLATYRSHPGLQNRLGENNQINMSFGLHSGWAVEGAVGSEFKIDASYVSPNVTVAYSVEAATRAYKVSLIISQAVTEWCGPAFLSKLRRIDCVHVSGSREPMELFCMDLDYRCVRVEEPDQCEVIPTWNTRIRFKARQYLENEKKSTLSSDYIPVEAFNCDKVISSMRRRYTVDFFQLFNAGYQNYKEGEWEVASTMLSGTKACIGYEDGPSEALLQFMASHSLQAPKTWNGIREFAELSVD</sequence>
<feature type="transmembrane region" description="Helical" evidence="5">
    <location>
        <begin position="278"/>
        <end position="298"/>
    </location>
</feature>
<feature type="transmembrane region" description="Helical" evidence="5">
    <location>
        <begin position="152"/>
        <end position="172"/>
    </location>
</feature>
<comment type="subcellular location">
    <subcellularLocation>
        <location evidence="1">Membrane</location>
        <topology evidence="1">Multi-pass membrane protein</topology>
    </subcellularLocation>
</comment>
<evidence type="ECO:0000256" key="1">
    <source>
        <dbReference type="ARBA" id="ARBA00004141"/>
    </source>
</evidence>
<dbReference type="Proteomes" id="UP001189429">
    <property type="component" value="Unassembled WGS sequence"/>
</dbReference>
<keyword evidence="4 5" id="KW-0472">Membrane</keyword>
<feature type="transmembrane region" description="Helical" evidence="5">
    <location>
        <begin position="87"/>
        <end position="106"/>
    </location>
</feature>
<dbReference type="Gene3D" id="3.30.70.1230">
    <property type="entry name" value="Nucleotide cyclase"/>
    <property type="match status" value="1"/>
</dbReference>
<keyword evidence="7" id="KW-1185">Reference proteome</keyword>
<dbReference type="InterPro" id="IPR027359">
    <property type="entry name" value="Volt_channel_dom_sf"/>
</dbReference>
<evidence type="ECO:0000313" key="6">
    <source>
        <dbReference type="EMBL" id="CAK0853815.1"/>
    </source>
</evidence>
<evidence type="ECO:0008006" key="8">
    <source>
        <dbReference type="Google" id="ProtNLM"/>
    </source>
</evidence>
<dbReference type="PANTHER" id="PTHR43336">
    <property type="entry name" value="OXYGEN SENSOR HISTIDINE KINASE RESPONSE REGULATOR DEVS/DOSS"/>
    <property type="match status" value="1"/>
</dbReference>
<evidence type="ECO:0000256" key="2">
    <source>
        <dbReference type="ARBA" id="ARBA00022692"/>
    </source>
</evidence>
<proteinExistence type="predicted"/>
<organism evidence="6 7">
    <name type="scientific">Prorocentrum cordatum</name>
    <dbReference type="NCBI Taxonomy" id="2364126"/>
    <lineage>
        <taxon>Eukaryota</taxon>
        <taxon>Sar</taxon>
        <taxon>Alveolata</taxon>
        <taxon>Dinophyceae</taxon>
        <taxon>Prorocentrales</taxon>
        <taxon>Prorocentraceae</taxon>
        <taxon>Prorocentrum</taxon>
    </lineage>
</organism>
<dbReference type="SUPFAM" id="SSF55073">
    <property type="entry name" value="Nucleotide cyclase"/>
    <property type="match status" value="1"/>
</dbReference>
<feature type="transmembrane region" description="Helical" evidence="5">
    <location>
        <begin position="121"/>
        <end position="140"/>
    </location>
</feature>
<gene>
    <name evidence="6" type="ORF">PCOR1329_LOCUS45165</name>
</gene>
<evidence type="ECO:0000256" key="3">
    <source>
        <dbReference type="ARBA" id="ARBA00022989"/>
    </source>
</evidence>
<dbReference type="EMBL" id="CAUYUJ010015427">
    <property type="protein sequence ID" value="CAK0853815.1"/>
    <property type="molecule type" value="Genomic_DNA"/>
</dbReference>
<name>A0ABN9U4K8_9DINO</name>
<accession>A0ABN9U4K8</accession>
<feature type="transmembrane region" description="Helical" evidence="5">
    <location>
        <begin position="502"/>
        <end position="523"/>
    </location>
</feature>
<evidence type="ECO:0000313" key="7">
    <source>
        <dbReference type="Proteomes" id="UP001189429"/>
    </source>
</evidence>
<protein>
    <recommendedName>
        <fullName evidence="8">Guanylate cyclase domain-containing protein</fullName>
    </recommendedName>
</protein>
<reference evidence="6" key="1">
    <citation type="submission" date="2023-10" db="EMBL/GenBank/DDBJ databases">
        <authorList>
            <person name="Chen Y."/>
            <person name="Shah S."/>
            <person name="Dougan E. K."/>
            <person name="Thang M."/>
            <person name="Chan C."/>
        </authorList>
    </citation>
    <scope>NUCLEOTIDE SEQUENCE [LARGE SCALE GENOMIC DNA]</scope>
</reference>
<keyword evidence="2 5" id="KW-0812">Transmembrane</keyword>
<dbReference type="Gene3D" id="1.20.120.350">
    <property type="entry name" value="Voltage-gated potassium channels. Chain C"/>
    <property type="match status" value="1"/>
</dbReference>
<comment type="caution">
    <text evidence="6">The sequence shown here is derived from an EMBL/GenBank/DDBJ whole genome shotgun (WGS) entry which is preliminary data.</text>
</comment>
<dbReference type="InterPro" id="IPR029787">
    <property type="entry name" value="Nucleotide_cyclase"/>
</dbReference>
<keyword evidence="3 5" id="KW-1133">Transmembrane helix</keyword>
<evidence type="ECO:0000256" key="5">
    <source>
        <dbReference type="SAM" id="Phobius"/>
    </source>
</evidence>